<gene>
    <name evidence="2" type="ORF">KDA27_14380</name>
</gene>
<dbReference type="EMBL" id="JAGQHS010000076">
    <property type="protein sequence ID" value="MCA9756988.1"/>
    <property type="molecule type" value="Genomic_DNA"/>
</dbReference>
<reference evidence="2" key="2">
    <citation type="journal article" date="2021" name="Microbiome">
        <title>Successional dynamics and alternative stable states in a saline activated sludge microbial community over 9 years.</title>
        <authorList>
            <person name="Wang Y."/>
            <person name="Ye J."/>
            <person name="Ju F."/>
            <person name="Liu L."/>
            <person name="Boyd J.A."/>
            <person name="Deng Y."/>
            <person name="Parks D.H."/>
            <person name="Jiang X."/>
            <person name="Yin X."/>
            <person name="Woodcroft B.J."/>
            <person name="Tyson G.W."/>
            <person name="Hugenholtz P."/>
            <person name="Polz M.F."/>
            <person name="Zhang T."/>
        </authorList>
    </citation>
    <scope>NUCLEOTIDE SEQUENCE</scope>
    <source>
        <strain evidence="2">HKST-UBA02</strain>
    </source>
</reference>
<sequence>MTLPARQATVVAVLVALLWTLDCTLVRNAAQASPAGVGEAGTPPHIVVDGVEIAASECTPSFENGEWWLVASPIATALHVELTYDPDLSSVSAYDPLEQVSRRYEGLTGQLTRDETTQAFLPAGLLRGTDANHLKLPLTVLSGLLDVEVWISPRADQVSLTPRGDVRRVGRESTSGWRMREVEYRAYGNRYGDTDRGDLTVDTRSESGPREFRTSLAIQGSSSTPTSFRTGRGTYGDESRRIQAGDIGTSGLAWQRVSGRGFDWSERASRSGRVFGSAAQQLQRIDSEAGDGRPQFRPWVLNLGYRRGALAGSPAGKFFGLGASWMEAATAWSLTTESGIARPGFRTTGRAGATYAPHAAAAYGWELDALLEPSRALQLQLSAAELGQAFVTPGTAELAGSARRSVGVLLSPFQRLTLRAHHSLQLPGHDRNESDTTGDATPESGSSSDIANGDSLGDSLDVVAPLLPEEEVLGLGWSRYTTADASATLPYAALRSFAAGASWSEPNGREKTTVLSTSARGQMRWLDWFWNGRHPVSPATANVLTSGLSWNANRVGRIQVVGSWSGGSISGGSWLLSARPLFHGRLQATIGQLWAHSNTGTDFRPFARVRWHIASGHTLDCSVQESGNALSLRVSLRGSFGFGGRNSGTELIASPAYQRHVGEVSGRLYLDHDMDGVYGPGDRPLRGVVLRLDRGRRTTQTDEDGRYLFLDVDAGEHQVSVDPGTIRADYVLLDPLRRGIFAASFERRVVDFRVGMNRRIDGVVFYDRNGNGRWDEGELPAAEVHLVLGRGQDTLTYPDGSFRLGDVPPGRQVLRIDDESIDPDYRGPGSLEILVPTESDPERVEIGLRLRDERVLHRRF</sequence>
<organism evidence="2 3">
    <name type="scientific">Eiseniibacteriota bacterium</name>
    <dbReference type="NCBI Taxonomy" id="2212470"/>
    <lineage>
        <taxon>Bacteria</taxon>
        <taxon>Candidatus Eiseniibacteriota</taxon>
    </lineage>
</organism>
<evidence type="ECO:0000313" key="2">
    <source>
        <dbReference type="EMBL" id="MCA9756988.1"/>
    </source>
</evidence>
<dbReference type="SUPFAM" id="SSF117074">
    <property type="entry name" value="Hypothetical protein PA1324"/>
    <property type="match status" value="2"/>
</dbReference>
<evidence type="ECO:0000313" key="3">
    <source>
        <dbReference type="Proteomes" id="UP000739538"/>
    </source>
</evidence>
<feature type="compositionally biased region" description="Polar residues" evidence="1">
    <location>
        <begin position="435"/>
        <end position="450"/>
    </location>
</feature>
<reference evidence="2" key="1">
    <citation type="submission" date="2020-04" db="EMBL/GenBank/DDBJ databases">
        <authorList>
            <person name="Zhang T."/>
        </authorList>
    </citation>
    <scope>NUCLEOTIDE SEQUENCE</scope>
    <source>
        <strain evidence="2">HKST-UBA02</strain>
    </source>
</reference>
<proteinExistence type="predicted"/>
<dbReference type="InterPro" id="IPR013783">
    <property type="entry name" value="Ig-like_fold"/>
</dbReference>
<protein>
    <recommendedName>
        <fullName evidence="4">SD-repeat containing protein B domain-containing protein</fullName>
    </recommendedName>
</protein>
<accession>A0A956NDF1</accession>
<comment type="caution">
    <text evidence="2">The sequence shown here is derived from an EMBL/GenBank/DDBJ whole genome shotgun (WGS) entry which is preliminary data.</text>
</comment>
<evidence type="ECO:0000256" key="1">
    <source>
        <dbReference type="SAM" id="MobiDB-lite"/>
    </source>
</evidence>
<dbReference type="Proteomes" id="UP000739538">
    <property type="component" value="Unassembled WGS sequence"/>
</dbReference>
<name>A0A956NDF1_UNCEI</name>
<evidence type="ECO:0008006" key="4">
    <source>
        <dbReference type="Google" id="ProtNLM"/>
    </source>
</evidence>
<dbReference type="AlphaFoldDB" id="A0A956NDF1"/>
<feature type="region of interest" description="Disordered" evidence="1">
    <location>
        <begin position="424"/>
        <end position="453"/>
    </location>
</feature>
<dbReference type="Gene3D" id="2.60.40.10">
    <property type="entry name" value="Immunoglobulins"/>
    <property type="match status" value="2"/>
</dbReference>